<dbReference type="Proteomes" id="UP001615411">
    <property type="component" value="Unassembled WGS sequence"/>
</dbReference>
<evidence type="ECO:0000313" key="1">
    <source>
        <dbReference type="EMBL" id="MFJ1337902.1"/>
    </source>
</evidence>
<comment type="caution">
    <text evidence="1">The sequence shown here is derived from an EMBL/GenBank/DDBJ whole genome shotgun (WGS) entry which is preliminary data.</text>
</comment>
<protein>
    <submittedName>
        <fullName evidence="1">Helix-turn-helix transcriptional regulator</fullName>
    </submittedName>
</protein>
<accession>A0ACC7LSP0</accession>
<organism evidence="1 2">
    <name type="scientific">Pseudomonas caricapapayae</name>
    <dbReference type="NCBI Taxonomy" id="46678"/>
    <lineage>
        <taxon>Bacteria</taxon>
        <taxon>Pseudomonadati</taxon>
        <taxon>Pseudomonadota</taxon>
        <taxon>Gammaproteobacteria</taxon>
        <taxon>Pseudomonadales</taxon>
        <taxon>Pseudomonadaceae</taxon>
        <taxon>Pseudomonas</taxon>
    </lineage>
</organism>
<name>A0ACC7LSP0_9PSED</name>
<evidence type="ECO:0000313" key="2">
    <source>
        <dbReference type="Proteomes" id="UP001615411"/>
    </source>
</evidence>
<sequence length="411" mass="45047">METPVLTHEILAALGLDLADYDRLVGDIYDGALDPKPLARTLENLRMAFQANYVTLILRVPDQPDMAVMIIAGDIEGEGEVIYMAYPQANRPFDNQPQDVVFTVDDIMTPSQWEQSSYFKMYCSQQNVYHVMGADISTHEGGLLRFRVTRAKAAPKFSVNDRALCAMFLPHLRRGLNIHNLLDRSESLSDLYAQAISRLSVATLVLDESGSVLRVNPVAQGILASGDGLKLVGGRLEATYPSDNRELQRLIRAAFSQDTVKSADAMSVTRPSGQVNLGLVVEPIPSLDWADEKGKPAALVYIRDAASKSLASEVVTKQLFNLTKAETALAMELANGLSLEEAAETLNIRRNTARAHLRSIFSKTGVRRQTELVRILLNSVVALGKPQATLKVAAKPKVQVPPLTLASRRQA</sequence>
<dbReference type="EMBL" id="JBIUGF010000015">
    <property type="protein sequence ID" value="MFJ1337902.1"/>
    <property type="molecule type" value="Genomic_DNA"/>
</dbReference>
<gene>
    <name evidence="1" type="ORF">ACIKP7_07145</name>
</gene>
<reference evidence="1" key="1">
    <citation type="submission" date="2024-10" db="EMBL/GenBank/DDBJ databases">
        <title>Aeromonas and Pseudomonas from the Cagarras Archipelago, Rio de Janeiro, Brazil.</title>
        <authorList>
            <person name="Canellas A.L.B."/>
            <person name="Laport M.S."/>
        </authorList>
    </citation>
    <scope>NUCLEOTIDE SEQUENCE</scope>
    <source>
        <strain evidence="1">ACP-7</strain>
    </source>
</reference>
<keyword evidence="2" id="KW-1185">Reference proteome</keyword>
<proteinExistence type="predicted"/>